<keyword evidence="5" id="KW-1185">Reference proteome</keyword>
<dbReference type="PRINTS" id="PR00080">
    <property type="entry name" value="SDRFAMILY"/>
</dbReference>
<accession>A0A919QZW8</accession>
<dbReference type="NCBIfam" id="NF006188">
    <property type="entry name" value="PRK08324.1-1"/>
    <property type="match status" value="1"/>
</dbReference>
<comment type="caution">
    <text evidence="4">The sequence shown here is derived from an EMBL/GenBank/DDBJ whole genome shotgun (WGS) entry which is preliminary data.</text>
</comment>
<proteinExistence type="inferred from homology"/>
<dbReference type="PRINTS" id="PR00081">
    <property type="entry name" value="GDHRDH"/>
</dbReference>
<comment type="similarity">
    <text evidence="1">Belongs to the short-chain dehydrogenases/reductases (SDR) family.</text>
</comment>
<evidence type="ECO:0000313" key="5">
    <source>
        <dbReference type="Proteomes" id="UP000655287"/>
    </source>
</evidence>
<evidence type="ECO:0000259" key="3">
    <source>
        <dbReference type="SMART" id="SM01007"/>
    </source>
</evidence>
<dbReference type="SMART" id="SM01007">
    <property type="entry name" value="Aldolase_II"/>
    <property type="match status" value="1"/>
</dbReference>
<dbReference type="EMBL" id="BOOU01000031">
    <property type="protein sequence ID" value="GII77072.1"/>
    <property type="molecule type" value="Genomic_DNA"/>
</dbReference>
<dbReference type="AlphaFoldDB" id="A0A919QZW8"/>
<dbReference type="GO" id="GO:0016491">
    <property type="term" value="F:oxidoreductase activity"/>
    <property type="evidence" value="ECO:0007669"/>
    <property type="project" value="UniProtKB-KW"/>
</dbReference>
<dbReference type="RefSeq" id="WP_203983786.1">
    <property type="nucleotide sequence ID" value="NZ_BOOU01000031.1"/>
</dbReference>
<dbReference type="InterPro" id="IPR001303">
    <property type="entry name" value="Aldolase_II/adducin_N"/>
</dbReference>
<dbReference type="FunFam" id="3.40.50.720:FF:000084">
    <property type="entry name" value="Short-chain dehydrogenase reductase"/>
    <property type="match status" value="1"/>
</dbReference>
<name>A0A919QZW8_9ACTN</name>
<dbReference type="InterPro" id="IPR002347">
    <property type="entry name" value="SDR_fam"/>
</dbReference>
<dbReference type="Gene3D" id="3.40.50.720">
    <property type="entry name" value="NAD(P)-binding Rossmann-like Domain"/>
    <property type="match status" value="1"/>
</dbReference>
<dbReference type="NCBIfam" id="NF006189">
    <property type="entry name" value="PRK08324.1-3"/>
    <property type="match status" value="1"/>
</dbReference>
<dbReference type="InterPro" id="IPR036409">
    <property type="entry name" value="Aldolase_II/adducin_N_sf"/>
</dbReference>
<dbReference type="Pfam" id="PF00596">
    <property type="entry name" value="Aldolase_II"/>
    <property type="match status" value="1"/>
</dbReference>
<dbReference type="Gene3D" id="3.40.225.10">
    <property type="entry name" value="Class II aldolase/adducin N-terminal domain"/>
    <property type="match status" value="1"/>
</dbReference>
<dbReference type="PANTHER" id="PTHR43669">
    <property type="entry name" value="5-KETO-D-GLUCONATE 5-REDUCTASE"/>
    <property type="match status" value="1"/>
</dbReference>
<reference evidence="4" key="1">
    <citation type="submission" date="2021-01" db="EMBL/GenBank/DDBJ databases">
        <title>Whole genome shotgun sequence of Sphaerisporangium rufum NBRC 109079.</title>
        <authorList>
            <person name="Komaki H."/>
            <person name="Tamura T."/>
        </authorList>
    </citation>
    <scope>NUCLEOTIDE SEQUENCE</scope>
    <source>
        <strain evidence="4">NBRC 109079</strain>
    </source>
</reference>
<dbReference type="SUPFAM" id="SSF53639">
    <property type="entry name" value="AraD/HMP-PK domain-like"/>
    <property type="match status" value="1"/>
</dbReference>
<dbReference type="PANTHER" id="PTHR43669:SF8">
    <property type="entry name" value="SHORT-CHAIN TYPE DEHYDROGENASE_REDUCTASE-RELATED"/>
    <property type="match status" value="1"/>
</dbReference>
<dbReference type="Proteomes" id="UP000655287">
    <property type="component" value="Unassembled WGS sequence"/>
</dbReference>
<dbReference type="NCBIfam" id="TIGR02632">
    <property type="entry name" value="RhaD_aldol-ADH"/>
    <property type="match status" value="1"/>
</dbReference>
<evidence type="ECO:0000256" key="1">
    <source>
        <dbReference type="ARBA" id="ARBA00006484"/>
    </source>
</evidence>
<evidence type="ECO:0000256" key="2">
    <source>
        <dbReference type="ARBA" id="ARBA00023002"/>
    </source>
</evidence>
<organism evidence="4 5">
    <name type="scientific">Sphaerisporangium rufum</name>
    <dbReference type="NCBI Taxonomy" id="1381558"/>
    <lineage>
        <taxon>Bacteria</taxon>
        <taxon>Bacillati</taxon>
        <taxon>Actinomycetota</taxon>
        <taxon>Actinomycetes</taxon>
        <taxon>Streptosporangiales</taxon>
        <taxon>Streptosporangiaceae</taxon>
        <taxon>Sphaerisporangium</taxon>
    </lineage>
</organism>
<protein>
    <submittedName>
        <fullName evidence="4">Short-chain dehydrogenase</fullName>
    </submittedName>
</protein>
<evidence type="ECO:0000313" key="4">
    <source>
        <dbReference type="EMBL" id="GII77072.1"/>
    </source>
</evidence>
<dbReference type="SUPFAM" id="SSF51735">
    <property type="entry name" value="NAD(P)-binding Rossmann-fold domains"/>
    <property type="match status" value="1"/>
</dbReference>
<dbReference type="InterPro" id="IPR013454">
    <property type="entry name" value="Bifunc_RhaD/ADH"/>
</dbReference>
<dbReference type="InterPro" id="IPR036291">
    <property type="entry name" value="NAD(P)-bd_dom_sf"/>
</dbReference>
<feature type="domain" description="Class II aldolase/adducin N-terminal" evidence="3">
    <location>
        <begin position="7"/>
        <end position="209"/>
    </location>
</feature>
<keyword evidence="2" id="KW-0560">Oxidoreductase</keyword>
<gene>
    <name evidence="4" type="ORF">Sru01_20540</name>
</gene>
<sequence length="682" mass="71455">MTTPVEPLLERAHLLGADPRNTNYAGGNASAKGTAVDPVTGAPVEVMWVKGSGGDLGTLTEAGLSVLRLDRLRALPGVYPGVEREDEMVAALDHCAFGKGGAAPSIDTAMHGLLDAAHVDHLHPDAGIAIATAAGGAELTRRVYGDRVVWVPWRRPGFQLGLDIAAIKDAHPAAVGCVLGGHGITAWGATSAECADNSLWMIRTAEAYIAEHGRADPFGPVRPGYEPLPEAARHERAAALFPVLRGLCSTDARRVGHYTATLEVLDFLSRERHPELAARGTSCPDHFLRTKVTPLVADLPAGAPLGELADRLGELHAAYREDYRAYYERHATAASPPMRGADPAIVLVPGVGMFSFGADAQTARVAGEFYLNAINVMRGAEALSAYAPIAEAEKFRIEYWELEEAKLRRRPAPRPLATRVALVTGAGSGIGAATARRLAAEGACVVAADRDLAAAEKVAAEIGAGAHRPADAAVAVRADVTDEGQVAAAVRQAVLAFGGVDLVVNNAGLSLSRPLLSTTAADWDRQHDVMARGSFLVSRETARIMIAQAMGGDIVYICSKNAVFAGPDNVAYGAAKAGQAHQVRLLAAELGEHGIRVNGINPDGVVRGSGIFAGGWGADRAAVYGVPEEELGAFYARRTLLGREVLPEHVAAAVYVLTCDELSRTTGTHLPVDAGVAAAFLR</sequence>
<dbReference type="Pfam" id="PF00106">
    <property type="entry name" value="adh_short"/>
    <property type="match status" value="1"/>
</dbReference>